<dbReference type="Pfam" id="PF12806">
    <property type="entry name" value="Acyl-CoA_dh_C"/>
    <property type="match status" value="1"/>
</dbReference>
<name>A0A1J5PU71_9ZZZZ</name>
<reference evidence="4" key="1">
    <citation type="submission" date="2016-10" db="EMBL/GenBank/DDBJ databases">
        <title>Sequence of Gallionella enrichment culture.</title>
        <authorList>
            <person name="Poehlein A."/>
            <person name="Muehling M."/>
            <person name="Daniel R."/>
        </authorList>
    </citation>
    <scope>NUCLEOTIDE SEQUENCE</scope>
</reference>
<protein>
    <recommendedName>
        <fullName evidence="3">Acetyl-CoA dehydrogenase-like C-terminal domain-containing protein</fullName>
    </recommendedName>
</protein>
<comment type="caution">
    <text evidence="4">The sequence shown here is derived from an EMBL/GenBank/DDBJ whole genome shotgun (WGS) entry which is preliminary data.</text>
</comment>
<dbReference type="InterPro" id="IPR052166">
    <property type="entry name" value="Diverse_Acyl-CoA_DH"/>
</dbReference>
<accession>A0A1J5PU71</accession>
<proteinExistence type="predicted"/>
<evidence type="ECO:0000256" key="2">
    <source>
        <dbReference type="ARBA" id="ARBA00023002"/>
    </source>
</evidence>
<feature type="domain" description="Acetyl-CoA dehydrogenase-like C-terminal" evidence="3">
    <location>
        <begin position="25"/>
        <end position="141"/>
    </location>
</feature>
<dbReference type="PANTHER" id="PTHR42803:SF1">
    <property type="entry name" value="BROAD-SPECIFICITY LINEAR ACYL-COA DEHYDROGENASE FADE5"/>
    <property type="match status" value="1"/>
</dbReference>
<comment type="cofactor">
    <cofactor evidence="1">
        <name>FAD</name>
        <dbReference type="ChEBI" id="CHEBI:57692"/>
    </cofactor>
</comment>
<dbReference type="InterPro" id="IPR025878">
    <property type="entry name" value="Acyl-CoA_dh-like_C_dom"/>
</dbReference>
<gene>
    <name evidence="4" type="ORF">GALL_495690</name>
</gene>
<sequence length="145" mass="15120">MGRKTVRDGGALALHFARRVQLTEERLEAEASTPAAAIAAQLAAARTAYAQVVQFIAVNGKSDPNAAYAGSVPYLMLAGTLLAGWQMAQSWLAAGDLPATDAVFAQSKRATAAFYCAHILPRCGGLRDAVLQGADSVMALPVEAF</sequence>
<keyword evidence="2" id="KW-0560">Oxidoreductase</keyword>
<evidence type="ECO:0000259" key="3">
    <source>
        <dbReference type="Pfam" id="PF12806"/>
    </source>
</evidence>
<dbReference type="PANTHER" id="PTHR42803">
    <property type="entry name" value="ACYL-COA DEHYDROGENASE"/>
    <property type="match status" value="1"/>
</dbReference>
<organism evidence="4">
    <name type="scientific">mine drainage metagenome</name>
    <dbReference type="NCBI Taxonomy" id="410659"/>
    <lineage>
        <taxon>unclassified sequences</taxon>
        <taxon>metagenomes</taxon>
        <taxon>ecological metagenomes</taxon>
    </lineage>
</organism>
<evidence type="ECO:0000256" key="1">
    <source>
        <dbReference type="ARBA" id="ARBA00001974"/>
    </source>
</evidence>
<dbReference type="AlphaFoldDB" id="A0A1J5PU71"/>
<dbReference type="GO" id="GO:0016491">
    <property type="term" value="F:oxidoreductase activity"/>
    <property type="evidence" value="ECO:0007669"/>
    <property type="project" value="UniProtKB-KW"/>
</dbReference>
<evidence type="ECO:0000313" key="4">
    <source>
        <dbReference type="EMBL" id="OIQ68835.1"/>
    </source>
</evidence>
<dbReference type="EMBL" id="MLJW01005077">
    <property type="protein sequence ID" value="OIQ68835.1"/>
    <property type="molecule type" value="Genomic_DNA"/>
</dbReference>